<feature type="compositionally biased region" description="Low complexity" evidence="4">
    <location>
        <begin position="526"/>
        <end position="541"/>
    </location>
</feature>
<dbReference type="Pfam" id="PF12012">
    <property type="entry name" value="DUF3504"/>
    <property type="match status" value="1"/>
</dbReference>
<dbReference type="EMBL" id="CAJPWZ010001069">
    <property type="protein sequence ID" value="CAG2207055.1"/>
    <property type="molecule type" value="Genomic_DNA"/>
</dbReference>
<comment type="caution">
    <text evidence="6">The sequence shown here is derived from an EMBL/GenBank/DDBJ whole genome shotgun (WGS) entry which is preliminary data.</text>
</comment>
<keyword evidence="1" id="KW-1017">Isopeptide bond</keyword>
<feature type="region of interest" description="Disordered" evidence="4">
    <location>
        <begin position="416"/>
        <end position="449"/>
    </location>
</feature>
<evidence type="ECO:0000313" key="6">
    <source>
        <dbReference type="EMBL" id="CAG2207055.1"/>
    </source>
</evidence>
<reference evidence="6" key="1">
    <citation type="submission" date="2021-03" db="EMBL/GenBank/DDBJ databases">
        <authorList>
            <person name="Bekaert M."/>
        </authorList>
    </citation>
    <scope>NUCLEOTIDE SEQUENCE</scope>
</reference>
<evidence type="ECO:0000259" key="5">
    <source>
        <dbReference type="Pfam" id="PF12012"/>
    </source>
</evidence>
<keyword evidence="2" id="KW-0597">Phosphoprotein</keyword>
<sequence length="587" mass="67817">MNETYFKNTVNNTGWAKNLWNEWAKVKNAKQASSECLHIPKLEEVTVLTTEKQFRNYLKLFVFEVRSKTGQLYSYVTLKGLVLGVQRYLRTTGWPSLSLLNRVLDDNKELCDSLWSIGHQQRPAGPETKKTVDLISVEQEIALWDKEIFNMNTSKGLSYCVFYYNSKYFMVHSPEEHRDLKQSQFVFCRDSSGRYVQFSRSLTGIKHAKGWRRKLVQYKYIKYYENVGNLRCFYKVLEKYLSSISKNNPHVKDVFYFHPGYKNLFKDTPLGTESLRSYIKRIMEEGNIKGSFCNNSIQKIRIENLIQINEDTCKINSQVTEVLRKEPVATGMEESSSSGSVKDENMDIPKLEKTNNTNETIGETLSLTDAFRFLNDRKLIAQERLSHQISDNSFSEDKDTSSCEPTDKEVLQDMYRSEQGTSKGNSCITNQTKTQNKEMSSHHHDQGSHGLNCETFKNIENVGNQSIMCKGDQIRCCHNERKRDCVKTEDLQRQCKYKKFDNVYEPALKENGNSNTGSPKPDTDCSNDSNINETSSSSSDEGNFVLNLGDFLPKEYVIRPKDININTRFIDLDHGEVTIQIKYTRKK</sequence>
<keyword evidence="3" id="KW-0832">Ubl conjugation</keyword>
<dbReference type="InterPro" id="IPR052787">
    <property type="entry name" value="MAVS"/>
</dbReference>
<dbReference type="InterPro" id="IPR021893">
    <property type="entry name" value="ZMYM2-like_C"/>
</dbReference>
<feature type="domain" description="ZMYM2-like/QRICH1 C-terminal" evidence="5">
    <location>
        <begin position="135"/>
        <end position="283"/>
    </location>
</feature>
<accession>A0A8S3RK02</accession>
<feature type="region of interest" description="Disordered" evidence="4">
    <location>
        <begin position="506"/>
        <end position="541"/>
    </location>
</feature>
<evidence type="ECO:0000313" key="7">
    <source>
        <dbReference type="Proteomes" id="UP000683360"/>
    </source>
</evidence>
<name>A0A8S3RK02_MYTED</name>
<evidence type="ECO:0000256" key="2">
    <source>
        <dbReference type="ARBA" id="ARBA00022553"/>
    </source>
</evidence>
<gene>
    <name evidence="6" type="ORF">MEDL_21342</name>
</gene>
<dbReference type="Proteomes" id="UP000683360">
    <property type="component" value="Unassembled WGS sequence"/>
</dbReference>
<dbReference type="PANTHER" id="PTHR21446">
    <property type="entry name" value="DUF3504 DOMAIN-CONTAINING PROTEIN"/>
    <property type="match status" value="1"/>
</dbReference>
<feature type="compositionally biased region" description="Basic and acidic residues" evidence="4">
    <location>
        <begin position="435"/>
        <end position="447"/>
    </location>
</feature>
<evidence type="ECO:0000256" key="4">
    <source>
        <dbReference type="SAM" id="MobiDB-lite"/>
    </source>
</evidence>
<keyword evidence="7" id="KW-1185">Reference proteome</keyword>
<proteinExistence type="predicted"/>
<evidence type="ECO:0000256" key="3">
    <source>
        <dbReference type="ARBA" id="ARBA00022843"/>
    </source>
</evidence>
<dbReference type="AlphaFoldDB" id="A0A8S3RK02"/>
<organism evidence="6 7">
    <name type="scientific">Mytilus edulis</name>
    <name type="common">Blue mussel</name>
    <dbReference type="NCBI Taxonomy" id="6550"/>
    <lineage>
        <taxon>Eukaryota</taxon>
        <taxon>Metazoa</taxon>
        <taxon>Spiralia</taxon>
        <taxon>Lophotrochozoa</taxon>
        <taxon>Mollusca</taxon>
        <taxon>Bivalvia</taxon>
        <taxon>Autobranchia</taxon>
        <taxon>Pteriomorphia</taxon>
        <taxon>Mytilida</taxon>
        <taxon>Mytiloidea</taxon>
        <taxon>Mytilidae</taxon>
        <taxon>Mytilinae</taxon>
        <taxon>Mytilus</taxon>
    </lineage>
</organism>
<protein>
    <recommendedName>
        <fullName evidence="5">ZMYM2-like/QRICH1 C-terminal domain-containing protein</fullName>
    </recommendedName>
</protein>
<dbReference type="PANTHER" id="PTHR21446:SF12">
    <property type="entry name" value="POTASSIUM CHANNEL TETRAMERIZATION DOMAIN CONTAINING 1"/>
    <property type="match status" value="1"/>
</dbReference>
<evidence type="ECO:0000256" key="1">
    <source>
        <dbReference type="ARBA" id="ARBA00022499"/>
    </source>
</evidence>
<feature type="compositionally biased region" description="Polar residues" evidence="4">
    <location>
        <begin position="418"/>
        <end position="434"/>
    </location>
</feature>